<keyword evidence="5" id="KW-0804">Transcription</keyword>
<keyword evidence="8" id="KW-1185">Reference proteome</keyword>
<dbReference type="InterPro" id="IPR036388">
    <property type="entry name" value="WH-like_DNA-bd_sf"/>
</dbReference>
<keyword evidence="4" id="KW-0238">DNA-binding</keyword>
<dbReference type="Pfam" id="PF00155">
    <property type="entry name" value="Aminotran_1_2"/>
    <property type="match status" value="1"/>
</dbReference>
<dbReference type="RefSeq" id="WP_133561360.1">
    <property type="nucleotide sequence ID" value="NZ_SNZA01000002.1"/>
</dbReference>
<evidence type="ECO:0000313" key="8">
    <source>
        <dbReference type="Proteomes" id="UP000295729"/>
    </source>
</evidence>
<dbReference type="Gene3D" id="1.10.10.10">
    <property type="entry name" value="Winged helix-like DNA-binding domain superfamily/Winged helix DNA-binding domain"/>
    <property type="match status" value="1"/>
</dbReference>
<accession>A0A4R6X4Z2</accession>
<evidence type="ECO:0000256" key="1">
    <source>
        <dbReference type="ARBA" id="ARBA00005384"/>
    </source>
</evidence>
<dbReference type="GO" id="GO:0030170">
    <property type="term" value="F:pyridoxal phosphate binding"/>
    <property type="evidence" value="ECO:0007669"/>
    <property type="project" value="InterPro"/>
</dbReference>
<dbReference type="PANTHER" id="PTHR46577:SF1">
    <property type="entry name" value="HTH-TYPE TRANSCRIPTIONAL REGULATORY PROTEIN GABR"/>
    <property type="match status" value="1"/>
</dbReference>
<sequence length="470" mass="52487">MIASLSFSLESNETPRYQQLQQQLLEAIEQGRLAVGDKLPSSRTFARSLGVSRSVVIQTYEQLIAEGVLRSEPKRGIFVAPVERISVSAEPAATLVESSRKGGFDSGVDVSQFPSKEWAASMRRAWLSPDPNVLMGSYRAGLPALRQAIVAYLYALRGLSCLPEQVVITAGSRDAMALLAHALQSCCRHWFLEEPTYPPLHASLANVAVQPLAVQSDGALPPTQVSDWAAVLTPNRQYPLGISYSSPVREQWLDALQAGQGFIIEDDYDNEFLYQGRASVPLMQLAQHRGSAQERIFYVGSLSKVLFRGLRMGFIIAPLSQVDRLLSSQQALGVSASLPMQPVVADFMTNGSFYRHLNRMRRHYREKRDALLALLSQHLEPWFEWDKPSGGMHVIAYFKSHIRQPEQVWRQLDQACAEQGLALSWLHQHYHSLPEPLPRPGLLLGFTGPSTEQLDQWVRLIALHAKKIML</sequence>
<organism evidence="7 8">
    <name type="scientific">Marinomonas communis</name>
    <dbReference type="NCBI Taxonomy" id="28254"/>
    <lineage>
        <taxon>Bacteria</taxon>
        <taxon>Pseudomonadati</taxon>
        <taxon>Pseudomonadota</taxon>
        <taxon>Gammaproteobacteria</taxon>
        <taxon>Oceanospirillales</taxon>
        <taxon>Oceanospirillaceae</taxon>
        <taxon>Marinomonas</taxon>
    </lineage>
</organism>
<dbReference type="SUPFAM" id="SSF46785">
    <property type="entry name" value="Winged helix' DNA-binding domain"/>
    <property type="match status" value="1"/>
</dbReference>
<comment type="similarity">
    <text evidence="1">In the C-terminal section; belongs to the class-I pyridoxal-phosphate-dependent aminotransferase family.</text>
</comment>
<reference evidence="7 8" key="1">
    <citation type="submission" date="2019-03" db="EMBL/GenBank/DDBJ databases">
        <title>Genomic Encyclopedia of Type Strains, Phase IV (KMG-IV): sequencing the most valuable type-strain genomes for metagenomic binning, comparative biology and taxonomic classification.</title>
        <authorList>
            <person name="Goeker M."/>
        </authorList>
    </citation>
    <scope>NUCLEOTIDE SEQUENCE [LARGE SCALE GENOMIC DNA]</scope>
    <source>
        <strain evidence="7 8">DSM 5604</strain>
    </source>
</reference>
<dbReference type="InterPro" id="IPR015421">
    <property type="entry name" value="PyrdxlP-dep_Trfase_major"/>
</dbReference>
<dbReference type="InterPro" id="IPR015424">
    <property type="entry name" value="PyrdxlP-dep_Trfase"/>
</dbReference>
<name>A0A4R6X4Z2_9GAMM</name>
<feature type="domain" description="HTH gntR-type" evidence="6">
    <location>
        <begin position="14"/>
        <end position="82"/>
    </location>
</feature>
<dbReference type="GO" id="GO:0003700">
    <property type="term" value="F:DNA-binding transcription factor activity"/>
    <property type="evidence" value="ECO:0007669"/>
    <property type="project" value="InterPro"/>
</dbReference>
<dbReference type="SMART" id="SM00345">
    <property type="entry name" value="HTH_GNTR"/>
    <property type="match status" value="1"/>
</dbReference>
<keyword evidence="3" id="KW-0805">Transcription regulation</keyword>
<dbReference type="AlphaFoldDB" id="A0A4R6X4Z2"/>
<dbReference type="SUPFAM" id="SSF53383">
    <property type="entry name" value="PLP-dependent transferases"/>
    <property type="match status" value="1"/>
</dbReference>
<dbReference type="GO" id="GO:0003677">
    <property type="term" value="F:DNA binding"/>
    <property type="evidence" value="ECO:0007669"/>
    <property type="project" value="UniProtKB-KW"/>
</dbReference>
<gene>
    <name evidence="7" type="ORF">C8D85_1575</name>
</gene>
<proteinExistence type="inferred from homology"/>
<dbReference type="CDD" id="cd07377">
    <property type="entry name" value="WHTH_GntR"/>
    <property type="match status" value="1"/>
</dbReference>
<dbReference type="InterPro" id="IPR004839">
    <property type="entry name" value="Aminotransferase_I/II_large"/>
</dbReference>
<evidence type="ECO:0000256" key="5">
    <source>
        <dbReference type="ARBA" id="ARBA00023163"/>
    </source>
</evidence>
<dbReference type="InterPro" id="IPR036390">
    <property type="entry name" value="WH_DNA-bd_sf"/>
</dbReference>
<dbReference type="InterPro" id="IPR000524">
    <property type="entry name" value="Tscrpt_reg_HTH_GntR"/>
</dbReference>
<dbReference type="InterPro" id="IPR051446">
    <property type="entry name" value="HTH_trans_reg/aminotransferase"/>
</dbReference>
<evidence type="ECO:0000313" key="7">
    <source>
        <dbReference type="EMBL" id="TDR14042.1"/>
    </source>
</evidence>
<protein>
    <submittedName>
        <fullName evidence="7">GntR family transcriptional regulator</fullName>
    </submittedName>
</protein>
<dbReference type="OrthoDB" id="9808770at2"/>
<evidence type="ECO:0000256" key="3">
    <source>
        <dbReference type="ARBA" id="ARBA00023015"/>
    </source>
</evidence>
<keyword evidence="2" id="KW-0663">Pyridoxal phosphate</keyword>
<evidence type="ECO:0000256" key="2">
    <source>
        <dbReference type="ARBA" id="ARBA00022898"/>
    </source>
</evidence>
<dbReference type="Gene3D" id="3.40.640.10">
    <property type="entry name" value="Type I PLP-dependent aspartate aminotransferase-like (Major domain)"/>
    <property type="match status" value="1"/>
</dbReference>
<dbReference type="PROSITE" id="PS50949">
    <property type="entry name" value="HTH_GNTR"/>
    <property type="match status" value="1"/>
</dbReference>
<dbReference type="CDD" id="cd00609">
    <property type="entry name" value="AAT_like"/>
    <property type="match status" value="1"/>
</dbReference>
<evidence type="ECO:0000259" key="6">
    <source>
        <dbReference type="PROSITE" id="PS50949"/>
    </source>
</evidence>
<dbReference type="Pfam" id="PF00392">
    <property type="entry name" value="GntR"/>
    <property type="match status" value="1"/>
</dbReference>
<comment type="caution">
    <text evidence="7">The sequence shown here is derived from an EMBL/GenBank/DDBJ whole genome shotgun (WGS) entry which is preliminary data.</text>
</comment>
<dbReference type="Proteomes" id="UP000295729">
    <property type="component" value="Unassembled WGS sequence"/>
</dbReference>
<dbReference type="EMBL" id="SNZA01000002">
    <property type="protein sequence ID" value="TDR14042.1"/>
    <property type="molecule type" value="Genomic_DNA"/>
</dbReference>
<dbReference type="PANTHER" id="PTHR46577">
    <property type="entry name" value="HTH-TYPE TRANSCRIPTIONAL REGULATORY PROTEIN GABR"/>
    <property type="match status" value="1"/>
</dbReference>
<evidence type="ECO:0000256" key="4">
    <source>
        <dbReference type="ARBA" id="ARBA00023125"/>
    </source>
</evidence>